<feature type="transmembrane region" description="Helical" evidence="1">
    <location>
        <begin position="111"/>
        <end position="130"/>
    </location>
</feature>
<dbReference type="EMBL" id="CAHIKZ030000311">
    <property type="protein sequence ID" value="CAE1167895.1"/>
    <property type="molecule type" value="Genomic_DNA"/>
</dbReference>
<feature type="transmembrane region" description="Helical" evidence="1">
    <location>
        <begin position="46"/>
        <end position="67"/>
    </location>
</feature>
<gene>
    <name evidence="2" type="ORF">SPHA_9701</name>
</gene>
<evidence type="ECO:0000256" key="1">
    <source>
        <dbReference type="SAM" id="Phobius"/>
    </source>
</evidence>
<dbReference type="Proteomes" id="UP000597762">
    <property type="component" value="Unassembled WGS sequence"/>
</dbReference>
<accession>A0A812B267</accession>
<reference evidence="2" key="1">
    <citation type="submission" date="2021-01" db="EMBL/GenBank/DDBJ databases">
        <authorList>
            <person name="Li R."/>
            <person name="Bekaert M."/>
        </authorList>
    </citation>
    <scope>NUCLEOTIDE SEQUENCE</scope>
    <source>
        <strain evidence="2">Farmed</strain>
    </source>
</reference>
<feature type="transmembrane region" description="Helical" evidence="1">
    <location>
        <begin position="142"/>
        <end position="168"/>
    </location>
</feature>
<evidence type="ECO:0000313" key="3">
    <source>
        <dbReference type="Proteomes" id="UP000597762"/>
    </source>
</evidence>
<comment type="caution">
    <text evidence="2">The sequence shown here is derived from an EMBL/GenBank/DDBJ whole genome shotgun (WGS) entry which is preliminary data.</text>
</comment>
<name>A0A812B267_ACAPH</name>
<keyword evidence="1" id="KW-1133">Transmembrane helix</keyword>
<protein>
    <submittedName>
        <fullName evidence="2">Uncharacterized protein</fullName>
    </submittedName>
</protein>
<keyword evidence="1" id="KW-0812">Transmembrane</keyword>
<organism evidence="2 3">
    <name type="scientific">Acanthosepion pharaonis</name>
    <name type="common">Pharaoh cuttlefish</name>
    <name type="synonym">Sepia pharaonis</name>
    <dbReference type="NCBI Taxonomy" id="158019"/>
    <lineage>
        <taxon>Eukaryota</taxon>
        <taxon>Metazoa</taxon>
        <taxon>Spiralia</taxon>
        <taxon>Lophotrochozoa</taxon>
        <taxon>Mollusca</taxon>
        <taxon>Cephalopoda</taxon>
        <taxon>Coleoidea</taxon>
        <taxon>Decapodiformes</taxon>
        <taxon>Sepiida</taxon>
        <taxon>Sepiina</taxon>
        <taxon>Sepiidae</taxon>
        <taxon>Acanthosepion</taxon>
    </lineage>
</organism>
<keyword evidence="3" id="KW-1185">Reference proteome</keyword>
<feature type="transmembrane region" description="Helical" evidence="1">
    <location>
        <begin position="225"/>
        <end position="241"/>
    </location>
</feature>
<proteinExistence type="predicted"/>
<dbReference type="AlphaFoldDB" id="A0A812B267"/>
<evidence type="ECO:0000313" key="2">
    <source>
        <dbReference type="EMBL" id="CAE1167895.1"/>
    </source>
</evidence>
<feature type="transmembrane region" description="Helical" evidence="1">
    <location>
        <begin position="247"/>
        <end position="269"/>
    </location>
</feature>
<sequence length="281" mass="32938">MLYTSRGLGAPSLSHSLSLSLSRIFSSSLLSSRSLTPFISPFPLLLSPFLLRAGVSVTLFLSFYLSLSISDLPSLFRSLTRPPLHRFFFSFRLTLSHAIPHFTILKTTVKMNILIVVSKFSIYAFFHSFFLSSRLFDLDFSFFLSFFFFLIKPSFGFLFIFLSFKLSLEFGFSFLTFFHLNHLLDSHFYFFLSFFLSFKPSFRFDFLSLSFFFSIKRSFEFPFRFLSFFQTVFWVWISLSLSLSLSFILSLFSAAFLILISFFLFYLNFPPFFQQPVSKML</sequence>
<keyword evidence="1" id="KW-0472">Membrane</keyword>